<evidence type="ECO:0000256" key="1">
    <source>
        <dbReference type="ARBA" id="ARBA00022603"/>
    </source>
</evidence>
<dbReference type="Proteomes" id="UP000266118">
    <property type="component" value="Chromosome"/>
</dbReference>
<evidence type="ECO:0000313" key="4">
    <source>
        <dbReference type="EMBL" id="AYD47252.1"/>
    </source>
</evidence>
<dbReference type="Gene3D" id="3.30.1330.30">
    <property type="match status" value="1"/>
</dbReference>
<dbReference type="Pfam" id="PF00588">
    <property type="entry name" value="SpoU_methylase"/>
    <property type="match status" value="1"/>
</dbReference>
<dbReference type="InterPro" id="IPR013123">
    <property type="entry name" value="SpoU_subst-bd"/>
</dbReference>
<dbReference type="CDD" id="cd18103">
    <property type="entry name" value="SpoU-like_RlmB"/>
    <property type="match status" value="1"/>
</dbReference>
<protein>
    <submittedName>
        <fullName evidence="4">23S rRNA (Guanosine(2251)-2'-O)-methyltransferase RlmB</fullName>
    </submittedName>
</protein>
<dbReference type="InterPro" id="IPR004441">
    <property type="entry name" value="rRNA_MeTrfase_TrmH"/>
</dbReference>
<dbReference type="InterPro" id="IPR029028">
    <property type="entry name" value="Alpha/beta_knot_MTases"/>
</dbReference>
<dbReference type="GO" id="GO:0006396">
    <property type="term" value="P:RNA processing"/>
    <property type="evidence" value="ECO:0007669"/>
    <property type="project" value="InterPro"/>
</dbReference>
<organism evidence="4 5">
    <name type="scientific">Arachidicoccus soli</name>
    <dbReference type="NCBI Taxonomy" id="2341117"/>
    <lineage>
        <taxon>Bacteria</taxon>
        <taxon>Pseudomonadati</taxon>
        <taxon>Bacteroidota</taxon>
        <taxon>Chitinophagia</taxon>
        <taxon>Chitinophagales</taxon>
        <taxon>Chitinophagaceae</taxon>
        <taxon>Arachidicoccus</taxon>
    </lineage>
</organism>
<dbReference type="KEGG" id="ark:D6B99_06295"/>
<dbReference type="NCBIfam" id="TIGR00186">
    <property type="entry name" value="rRNA_methyl_3"/>
    <property type="match status" value="1"/>
</dbReference>
<dbReference type="SUPFAM" id="SSF55315">
    <property type="entry name" value="L30e-like"/>
    <property type="match status" value="1"/>
</dbReference>
<accession>A0A386HNL5</accession>
<dbReference type="InterPro" id="IPR001537">
    <property type="entry name" value="SpoU_MeTrfase"/>
</dbReference>
<evidence type="ECO:0000259" key="3">
    <source>
        <dbReference type="SMART" id="SM00967"/>
    </source>
</evidence>
<gene>
    <name evidence="4" type="primary">rlmB</name>
    <name evidence="4" type="ORF">D6B99_06295</name>
</gene>
<dbReference type="PANTHER" id="PTHR46429:SF1">
    <property type="entry name" value="23S RRNA (GUANOSINE-2'-O-)-METHYLTRANSFERASE RLMB"/>
    <property type="match status" value="1"/>
</dbReference>
<dbReference type="PANTHER" id="PTHR46429">
    <property type="entry name" value="23S RRNA (GUANOSINE-2'-O-)-METHYLTRANSFERASE RLMB"/>
    <property type="match status" value="1"/>
</dbReference>
<dbReference type="GO" id="GO:0008173">
    <property type="term" value="F:RNA methyltransferase activity"/>
    <property type="evidence" value="ECO:0007669"/>
    <property type="project" value="InterPro"/>
</dbReference>
<dbReference type="SMART" id="SM00967">
    <property type="entry name" value="SpoU_sub_bind"/>
    <property type="match status" value="1"/>
</dbReference>
<dbReference type="GO" id="GO:0003723">
    <property type="term" value="F:RNA binding"/>
    <property type="evidence" value="ECO:0007669"/>
    <property type="project" value="InterPro"/>
</dbReference>
<keyword evidence="2 4" id="KW-0808">Transferase</keyword>
<dbReference type="InterPro" id="IPR029064">
    <property type="entry name" value="Ribosomal_eL30-like_sf"/>
</dbReference>
<name>A0A386HNL5_9BACT</name>
<evidence type="ECO:0000256" key="2">
    <source>
        <dbReference type="ARBA" id="ARBA00022679"/>
    </source>
</evidence>
<dbReference type="AlphaFoldDB" id="A0A386HNL5"/>
<feature type="domain" description="RNA 2-O ribose methyltransferase substrate binding" evidence="3">
    <location>
        <begin position="17"/>
        <end position="91"/>
    </location>
</feature>
<dbReference type="RefSeq" id="WP_119986171.1">
    <property type="nucleotide sequence ID" value="NZ_CP032489.1"/>
</dbReference>
<proteinExistence type="predicted"/>
<dbReference type="Pfam" id="PF08032">
    <property type="entry name" value="SpoU_sub_bind"/>
    <property type="match status" value="1"/>
</dbReference>
<sequence length="256" mass="27960">MPFYKKQTNNYQPKKNIIAGRNPVAEALKAGDNIDKILLFKNATGEAINTIRHKANQLNIPVQYVPMEKLNGLTNIAHQGVIAFKSSVVYQDLQQIIDWINDKGETPLFLMLDGVTDVRNIGAIARSALCTGTHAIIIPDKGVGALNEDAVKSSAGALEQIQICRVNSLLKAVDELHLNGIKVFTSEMNAEKKLFELDFKDPCCIVMGGEENGVQSYISKAADAKFSIPMKGDFDSLNVSVAAGISLYEALKQRII</sequence>
<evidence type="ECO:0000313" key="5">
    <source>
        <dbReference type="Proteomes" id="UP000266118"/>
    </source>
</evidence>
<reference evidence="4 5" key="1">
    <citation type="submission" date="2018-09" db="EMBL/GenBank/DDBJ databases">
        <title>Arachidicoccus sp. nov., a bacterium isolated from soil.</title>
        <authorList>
            <person name="Weon H.-Y."/>
            <person name="Kwon S.-W."/>
            <person name="Lee S.A."/>
        </authorList>
    </citation>
    <scope>NUCLEOTIDE SEQUENCE [LARGE SCALE GENOMIC DNA]</scope>
    <source>
        <strain evidence="4 5">KIS59-12</strain>
    </source>
</reference>
<dbReference type="InterPro" id="IPR029026">
    <property type="entry name" value="tRNA_m1G_MTases_N"/>
</dbReference>
<dbReference type="Gene3D" id="3.40.1280.10">
    <property type="match status" value="1"/>
</dbReference>
<keyword evidence="5" id="KW-1185">Reference proteome</keyword>
<keyword evidence="1 4" id="KW-0489">Methyltransferase</keyword>
<dbReference type="SUPFAM" id="SSF75217">
    <property type="entry name" value="alpha/beta knot"/>
    <property type="match status" value="1"/>
</dbReference>
<dbReference type="GO" id="GO:0005829">
    <property type="term" value="C:cytosol"/>
    <property type="evidence" value="ECO:0007669"/>
    <property type="project" value="TreeGrafter"/>
</dbReference>
<dbReference type="OrthoDB" id="9794400at2"/>
<dbReference type="EMBL" id="CP032489">
    <property type="protein sequence ID" value="AYD47252.1"/>
    <property type="molecule type" value="Genomic_DNA"/>
</dbReference>
<dbReference type="GO" id="GO:0032259">
    <property type="term" value="P:methylation"/>
    <property type="evidence" value="ECO:0007669"/>
    <property type="project" value="UniProtKB-KW"/>
</dbReference>